<evidence type="ECO:0000259" key="4">
    <source>
        <dbReference type="PROSITE" id="PS50949"/>
    </source>
</evidence>
<dbReference type="Gene3D" id="1.10.10.10">
    <property type="entry name" value="Winged helix-like DNA-binding domain superfamily/Winged helix DNA-binding domain"/>
    <property type="match status" value="1"/>
</dbReference>
<evidence type="ECO:0000256" key="1">
    <source>
        <dbReference type="ARBA" id="ARBA00023015"/>
    </source>
</evidence>
<dbReference type="PRINTS" id="PR00035">
    <property type="entry name" value="HTHGNTR"/>
</dbReference>
<gene>
    <name evidence="5" type="ORF">FB558_4432</name>
</gene>
<dbReference type="Pfam" id="PF00392">
    <property type="entry name" value="GntR"/>
    <property type="match status" value="1"/>
</dbReference>
<dbReference type="SUPFAM" id="SSF46785">
    <property type="entry name" value="Winged helix' DNA-binding domain"/>
    <property type="match status" value="1"/>
</dbReference>
<dbReference type="InterPro" id="IPR000524">
    <property type="entry name" value="Tscrpt_reg_HTH_GntR"/>
</dbReference>
<dbReference type="InterPro" id="IPR036390">
    <property type="entry name" value="WH_DNA-bd_sf"/>
</dbReference>
<evidence type="ECO:0000256" key="3">
    <source>
        <dbReference type="ARBA" id="ARBA00023163"/>
    </source>
</evidence>
<dbReference type="PANTHER" id="PTHR43537:SF49">
    <property type="entry name" value="TRANSCRIPTIONAL REGULATORY PROTEIN"/>
    <property type="match status" value="1"/>
</dbReference>
<dbReference type="GO" id="GO:0003700">
    <property type="term" value="F:DNA-binding transcription factor activity"/>
    <property type="evidence" value="ECO:0007669"/>
    <property type="project" value="InterPro"/>
</dbReference>
<dbReference type="AlphaFoldDB" id="A0A543DRD8"/>
<dbReference type="Gene3D" id="1.20.120.530">
    <property type="entry name" value="GntR ligand-binding domain-like"/>
    <property type="match status" value="1"/>
</dbReference>
<reference evidence="5 6" key="1">
    <citation type="submission" date="2019-06" db="EMBL/GenBank/DDBJ databases">
        <title>Sequencing the genomes of 1000 actinobacteria strains.</title>
        <authorList>
            <person name="Klenk H.-P."/>
        </authorList>
    </citation>
    <scope>NUCLEOTIDE SEQUENCE [LARGE SCALE GENOMIC DNA]</scope>
    <source>
        <strain evidence="5 6">DSM 45301</strain>
    </source>
</reference>
<dbReference type="Proteomes" id="UP000315677">
    <property type="component" value="Unassembled WGS sequence"/>
</dbReference>
<dbReference type="RefSeq" id="WP_170231455.1">
    <property type="nucleotide sequence ID" value="NZ_VFPA01000002.1"/>
</dbReference>
<keyword evidence="3" id="KW-0804">Transcription</keyword>
<dbReference type="PANTHER" id="PTHR43537">
    <property type="entry name" value="TRANSCRIPTIONAL REGULATOR, GNTR FAMILY"/>
    <property type="match status" value="1"/>
</dbReference>
<dbReference type="SUPFAM" id="SSF48008">
    <property type="entry name" value="GntR ligand-binding domain-like"/>
    <property type="match status" value="1"/>
</dbReference>
<evidence type="ECO:0000313" key="6">
    <source>
        <dbReference type="Proteomes" id="UP000315677"/>
    </source>
</evidence>
<dbReference type="Pfam" id="PF07729">
    <property type="entry name" value="FCD"/>
    <property type="match status" value="1"/>
</dbReference>
<dbReference type="InterPro" id="IPR011711">
    <property type="entry name" value="GntR_C"/>
</dbReference>
<keyword evidence="2" id="KW-0238">DNA-binding</keyword>
<evidence type="ECO:0000313" key="5">
    <source>
        <dbReference type="EMBL" id="TQM11859.1"/>
    </source>
</evidence>
<keyword evidence="6" id="KW-1185">Reference proteome</keyword>
<keyword evidence="1" id="KW-0805">Transcription regulation</keyword>
<dbReference type="EMBL" id="VFPA01000002">
    <property type="protein sequence ID" value="TQM11859.1"/>
    <property type="molecule type" value="Genomic_DNA"/>
</dbReference>
<dbReference type="PROSITE" id="PS50949">
    <property type="entry name" value="HTH_GNTR"/>
    <property type="match status" value="1"/>
</dbReference>
<dbReference type="InterPro" id="IPR008920">
    <property type="entry name" value="TF_FadR/GntR_C"/>
</dbReference>
<feature type="domain" description="HTH gntR-type" evidence="4">
    <location>
        <begin position="7"/>
        <end position="73"/>
    </location>
</feature>
<evidence type="ECO:0000256" key="2">
    <source>
        <dbReference type="ARBA" id="ARBA00023125"/>
    </source>
</evidence>
<proteinExistence type="predicted"/>
<organism evidence="5 6">
    <name type="scientific">Pseudonocardia kunmingensis</name>
    <dbReference type="NCBI Taxonomy" id="630975"/>
    <lineage>
        <taxon>Bacteria</taxon>
        <taxon>Bacillati</taxon>
        <taxon>Actinomycetota</taxon>
        <taxon>Actinomycetes</taxon>
        <taxon>Pseudonocardiales</taxon>
        <taxon>Pseudonocardiaceae</taxon>
        <taxon>Pseudonocardia</taxon>
    </lineage>
</organism>
<dbReference type="InterPro" id="IPR036388">
    <property type="entry name" value="WH-like_DNA-bd_sf"/>
</dbReference>
<dbReference type="GO" id="GO:0003677">
    <property type="term" value="F:DNA binding"/>
    <property type="evidence" value="ECO:0007669"/>
    <property type="project" value="UniProtKB-KW"/>
</dbReference>
<accession>A0A543DRD8</accession>
<name>A0A543DRD8_9PSEU</name>
<comment type="caution">
    <text evidence="5">The sequence shown here is derived from an EMBL/GenBank/DDBJ whole genome shotgun (WGS) entry which is preliminary data.</text>
</comment>
<dbReference type="SMART" id="SM00895">
    <property type="entry name" value="FCD"/>
    <property type="match status" value="1"/>
</dbReference>
<sequence length="216" mass="24413">MTVAVRGGDAIDPYAQLKESIYLGDLQPGEHLVETSLAQTFRVSRTPIRQALTRLEQDGLVLRTASGLVVRDRTPGEVLDIYEVRILLEAQCGRTAAERRTNNDIIALHQAHRRYVNATDLDARGRVGANRNFHSIVWQSTHQLALIDLLQRVEVQLGRFPLTTLSYEGRWEETVEQHAELVAAIEARDGDRAAEVAGRHFSEARDIRLKLWENED</sequence>
<dbReference type="SMART" id="SM00345">
    <property type="entry name" value="HTH_GNTR"/>
    <property type="match status" value="1"/>
</dbReference>
<protein>
    <submittedName>
        <fullName evidence="5">GntR family transcriptional regulator</fullName>
    </submittedName>
</protein>